<feature type="coiled-coil region" evidence="4">
    <location>
        <begin position="937"/>
        <end position="1012"/>
    </location>
</feature>
<sequence length="1204" mass="139888">MTVLDLGGDNGFVANTQNGILYRYFNTAVKNFSFFKNDADLIDAKFTITVWKNSMVAFPEVYKSLIPFLKIARDMSYSNVVCEYWCLKYVLAQIQKMEHNSDECEQFVSSLMLHMQKLVNDNSDIPLLDYEIVGKKYLRNAALDVFQYADFCDRSGQFSIDLLKSYIRCAYLITVFDVFDKTPELLIEARNHSILRATYLFTCFKNGVRPKPAVIENVELAEACGNGEVQIVKGPCEFDNLIRTGKEFVFPLHYMDENDQLVQRFQHFNAAYKLCEFAINALQNDNAEDMTDWKVSMRELPVVYGALSPFLKLAAKFRSYNIIGEYWCLKYVLQRMYKMKIYSKECIQLAFSLMSYVKQVRLEFPLIIPLADKRSAAPFILCEATRMFERADTFDRHARYSVSLVQLYMQASNLFTVLSTLCELDDIAIKIQKYCKWRAWYLFSCFKNGETPLPAPKSIMLHLDSFQSDEERLRCPWEHEEIIPLGEKLALPVQFWNFPADCDEHCAFFEVLVERFGHFNVVYKLCKSAMHALENDNEEDVIDKLERALKLAKLWRKDISPSNFSDIFLNFATDMNKVIRFIWEDRFMEDATVCFGSKDAVLSLSHSDLDEGSSESLYQCDEWTSKKGKREKKDKGYCYLHRLSSEEQLVHIRPKPKKTVFGKLKDKNKEKDKEKEKEQKSKSKSKQKCKNKAETVAPAAPARPVFAVPLARALCNNPSYDRVPVPAFVRRCIDYINENALDQEGLYRVSPSVEELRNAVDNGEEPSFGDAYQAACLLKLFIRELPESLFTEELLDKFEHAAQLKSIAECLGRLCELIERLPAPNKFFLAYFFLHLHEITQRQERNKMTIAKMCFILQPLFNVSQQLLNAFLQNPQILFPNVSLKKYISPLRPTSGKSLPTDPKAILEELAKQEFLLSHLHDEINSGINDPQKEEQLWDVQRLVTQLKRELKSLKKKNIDAFNEVEQESGPCIEMFEEKQLLAVHMDLRNKIEIQRAQIEELMRQMDDIGGQHAVLSARSVARFSDAELSPEKKFDPKWPEQYSALEDRKRELIESIVSERQKCVRLLAEMEMLAFAVDTLHCKQYTTYNYTECIYCHSHYYYYYYGYRTTTVAKIQASSCTILEHTILITLQFSFRNFDSHFSNNKLQKQNNYQQLQYIDESRQKTSKQTPGIFEIAIDVSAEMLRTADLIYSSELMCRSCSD</sequence>
<dbReference type="Gene3D" id="1.10.555.10">
    <property type="entry name" value="Rho GTPase activation protein"/>
    <property type="match status" value="1"/>
</dbReference>
<evidence type="ECO:0000256" key="4">
    <source>
        <dbReference type="SAM" id="Coils"/>
    </source>
</evidence>
<dbReference type="EMBL" id="JYDW01000179">
    <property type="protein sequence ID" value="KRZ52912.1"/>
    <property type="molecule type" value="Genomic_DNA"/>
</dbReference>
<feature type="non-terminal residue" evidence="7">
    <location>
        <position position="1"/>
    </location>
</feature>
<dbReference type="SUPFAM" id="SSF48350">
    <property type="entry name" value="GTPase activation domain, GAP"/>
    <property type="match status" value="1"/>
</dbReference>
<evidence type="ECO:0000256" key="1">
    <source>
        <dbReference type="ARBA" id="ARBA00004308"/>
    </source>
</evidence>
<evidence type="ECO:0000313" key="8">
    <source>
        <dbReference type="Proteomes" id="UP000054721"/>
    </source>
</evidence>
<protein>
    <submittedName>
        <fullName evidence="7">RalA-binding protein 1</fullName>
    </submittedName>
</protein>
<dbReference type="InterPro" id="IPR039431">
    <property type="entry name" value="Vta1/CALS_N"/>
</dbReference>
<evidence type="ECO:0000256" key="2">
    <source>
        <dbReference type="ARBA" id="ARBA00022468"/>
    </source>
</evidence>
<dbReference type="GO" id="GO:0007264">
    <property type="term" value="P:small GTPase-mediated signal transduction"/>
    <property type="evidence" value="ECO:0007669"/>
    <property type="project" value="InterPro"/>
</dbReference>
<evidence type="ECO:0000256" key="3">
    <source>
        <dbReference type="ARBA" id="ARBA00023136"/>
    </source>
</evidence>
<dbReference type="Proteomes" id="UP000054721">
    <property type="component" value="Unassembled WGS sequence"/>
</dbReference>
<reference evidence="7 8" key="1">
    <citation type="submission" date="2015-05" db="EMBL/GenBank/DDBJ databases">
        <title>Evolution of Trichinella species and genotypes.</title>
        <authorList>
            <person name="Korhonen P.K."/>
            <person name="Edoardo P."/>
            <person name="Giuseppe L.R."/>
            <person name="Gasser R.B."/>
        </authorList>
    </citation>
    <scope>NUCLEOTIDE SEQUENCE [LARGE SCALE GENOMIC DNA]</scope>
    <source>
        <strain evidence="7">ISS10</strain>
    </source>
</reference>
<dbReference type="GO" id="GO:0012505">
    <property type="term" value="C:endomembrane system"/>
    <property type="evidence" value="ECO:0007669"/>
    <property type="project" value="UniProtKB-SubCell"/>
</dbReference>
<keyword evidence="2" id="KW-0343">GTPase activation</keyword>
<dbReference type="OrthoDB" id="391137at2759"/>
<evidence type="ECO:0000259" key="6">
    <source>
        <dbReference type="PROSITE" id="PS50238"/>
    </source>
</evidence>
<dbReference type="Gene3D" id="1.20.58.90">
    <property type="match status" value="1"/>
</dbReference>
<dbReference type="PROSITE" id="PS50238">
    <property type="entry name" value="RHOGAP"/>
    <property type="match status" value="1"/>
</dbReference>
<dbReference type="InterPro" id="IPR008936">
    <property type="entry name" value="Rho_GTPase_activation_prot"/>
</dbReference>
<feature type="domain" description="Rho-GAP" evidence="6">
    <location>
        <begin position="708"/>
        <end position="899"/>
    </location>
</feature>
<feature type="region of interest" description="Disordered" evidence="5">
    <location>
        <begin position="661"/>
        <end position="696"/>
    </location>
</feature>
<dbReference type="Pfam" id="PF04652">
    <property type="entry name" value="Vta1"/>
    <property type="match status" value="2"/>
</dbReference>
<evidence type="ECO:0000256" key="5">
    <source>
        <dbReference type="SAM" id="MobiDB-lite"/>
    </source>
</evidence>
<feature type="compositionally biased region" description="Basic and acidic residues" evidence="5">
    <location>
        <begin position="663"/>
        <end position="681"/>
    </location>
</feature>
<comment type="caution">
    <text evidence="7">The sequence shown here is derived from an EMBL/GenBank/DDBJ whole genome shotgun (WGS) entry which is preliminary data.</text>
</comment>
<dbReference type="Pfam" id="PF20924">
    <property type="entry name" value="RLIP76_Ral-bd"/>
    <property type="match status" value="1"/>
</dbReference>
<keyword evidence="4" id="KW-0175">Coiled coil</keyword>
<dbReference type="SMART" id="SM00324">
    <property type="entry name" value="RhoGAP"/>
    <property type="match status" value="1"/>
</dbReference>
<dbReference type="Pfam" id="PF00620">
    <property type="entry name" value="RhoGAP"/>
    <property type="match status" value="1"/>
</dbReference>
<evidence type="ECO:0000313" key="7">
    <source>
        <dbReference type="EMBL" id="KRZ52912.1"/>
    </source>
</evidence>
<dbReference type="GO" id="GO:0031267">
    <property type="term" value="F:small GTPase binding"/>
    <property type="evidence" value="ECO:0007669"/>
    <property type="project" value="InterPro"/>
</dbReference>
<keyword evidence="3" id="KW-0472">Membrane</keyword>
<dbReference type="InterPro" id="IPR000198">
    <property type="entry name" value="RhoGAP_dom"/>
</dbReference>
<organism evidence="7 8">
    <name type="scientific">Trichinella nativa</name>
    <dbReference type="NCBI Taxonomy" id="6335"/>
    <lineage>
        <taxon>Eukaryota</taxon>
        <taxon>Metazoa</taxon>
        <taxon>Ecdysozoa</taxon>
        <taxon>Nematoda</taxon>
        <taxon>Enoplea</taxon>
        <taxon>Dorylaimia</taxon>
        <taxon>Trichinellida</taxon>
        <taxon>Trichinellidae</taxon>
        <taxon>Trichinella</taxon>
    </lineage>
</organism>
<dbReference type="GO" id="GO:0005096">
    <property type="term" value="F:GTPase activator activity"/>
    <property type="evidence" value="ECO:0007669"/>
    <property type="project" value="UniProtKB-KW"/>
</dbReference>
<dbReference type="InterPro" id="IPR049041">
    <property type="entry name" value="RalBP1-like_Ral-bd"/>
</dbReference>
<dbReference type="AlphaFoldDB" id="A0A0V1L036"/>
<comment type="subcellular location">
    <subcellularLocation>
        <location evidence="1">Endomembrane system</location>
    </subcellularLocation>
</comment>
<dbReference type="Gene3D" id="1.25.40.270">
    <property type="entry name" value="Vacuolar protein sorting-associated protein vta1"/>
    <property type="match status" value="2"/>
</dbReference>
<accession>A0A0V1L036</accession>
<keyword evidence="8" id="KW-1185">Reference proteome</keyword>
<dbReference type="PANTHER" id="PTHR12783:SF5">
    <property type="entry name" value="RALA-BINDING PROTEIN 1"/>
    <property type="match status" value="1"/>
</dbReference>
<dbReference type="InterPro" id="IPR039767">
    <property type="entry name" value="RALBP1"/>
</dbReference>
<proteinExistence type="predicted"/>
<dbReference type="InterPro" id="IPR023175">
    <property type="entry name" value="Vta1/CALS_N_sf"/>
</dbReference>
<dbReference type="PANTHER" id="PTHR12783">
    <property type="entry name" value="RALA BINDING PROTEIN 1 RALBP1"/>
    <property type="match status" value="1"/>
</dbReference>
<name>A0A0V1L036_9BILA</name>
<gene>
    <name evidence="7" type="primary">RALBP1</name>
    <name evidence="7" type="ORF">T02_10116</name>
</gene>